<name>A0A1M5RA41_9RHOB</name>
<keyword evidence="3" id="KW-1185">Reference proteome</keyword>
<accession>A0A1M5RA41</accession>
<feature type="chain" id="PRO_5012657747" evidence="1">
    <location>
        <begin position="25"/>
        <end position="148"/>
    </location>
</feature>
<reference evidence="2 3" key="1">
    <citation type="submission" date="2016-11" db="EMBL/GenBank/DDBJ databases">
        <authorList>
            <person name="Jaros S."/>
            <person name="Januszkiewicz K."/>
            <person name="Wedrychowicz H."/>
        </authorList>
    </citation>
    <scope>NUCLEOTIDE SEQUENCE [LARGE SCALE GENOMIC DNA]</scope>
    <source>
        <strain evidence="2 3">DSM 28715</strain>
    </source>
</reference>
<sequence length="148" mass="16853">MYKTMIAGVTALSLTVASAQPAQANGFSDEDVGKLLFGLIATYAIGSAIKNHNDRSRSEPQQVERAAPVHQGWVHRPNRNVLPRQCLQRVGTNFGEHRIFNRRCLRQEYAFVSDLPRRCAVRLFTYRGPVRGYDPRCLRESGFRARRH</sequence>
<gene>
    <name evidence="2" type="ORF">SAMN05444003_2472</name>
</gene>
<evidence type="ECO:0000313" key="2">
    <source>
        <dbReference type="EMBL" id="SHH23227.1"/>
    </source>
</evidence>
<dbReference type="Proteomes" id="UP000184074">
    <property type="component" value="Unassembled WGS sequence"/>
</dbReference>
<organism evidence="2 3">
    <name type="scientific">Cognatiyoonia sediminum</name>
    <dbReference type="NCBI Taxonomy" id="1508389"/>
    <lineage>
        <taxon>Bacteria</taxon>
        <taxon>Pseudomonadati</taxon>
        <taxon>Pseudomonadota</taxon>
        <taxon>Alphaproteobacteria</taxon>
        <taxon>Rhodobacterales</taxon>
        <taxon>Paracoccaceae</taxon>
        <taxon>Cognatiyoonia</taxon>
    </lineage>
</organism>
<feature type="signal peptide" evidence="1">
    <location>
        <begin position="1"/>
        <end position="24"/>
    </location>
</feature>
<keyword evidence="1" id="KW-0732">Signal</keyword>
<protein>
    <submittedName>
        <fullName evidence="2">Uncharacterized protein</fullName>
    </submittedName>
</protein>
<dbReference type="AlphaFoldDB" id="A0A1M5RA41"/>
<dbReference type="OrthoDB" id="7876829at2"/>
<dbReference type="RefSeq" id="WP_072901542.1">
    <property type="nucleotide sequence ID" value="NZ_FQXB01000004.1"/>
</dbReference>
<evidence type="ECO:0000256" key="1">
    <source>
        <dbReference type="SAM" id="SignalP"/>
    </source>
</evidence>
<dbReference type="STRING" id="1508389.SAMN05444003_2472"/>
<proteinExistence type="predicted"/>
<evidence type="ECO:0000313" key="3">
    <source>
        <dbReference type="Proteomes" id="UP000184074"/>
    </source>
</evidence>
<dbReference type="EMBL" id="FQXB01000004">
    <property type="protein sequence ID" value="SHH23227.1"/>
    <property type="molecule type" value="Genomic_DNA"/>
</dbReference>